<dbReference type="InterPro" id="IPR021250">
    <property type="entry name" value="DUF2789"/>
</dbReference>
<dbReference type="EMBL" id="JAJUBB010000023">
    <property type="protein sequence ID" value="MDD1783772.1"/>
    <property type="molecule type" value="Genomic_DNA"/>
</dbReference>
<dbReference type="InterPro" id="IPR038086">
    <property type="entry name" value="DUF2789_sf"/>
</dbReference>
<proteinExistence type="predicted"/>
<dbReference type="Pfam" id="PF10982">
    <property type="entry name" value="DUF2789"/>
    <property type="match status" value="1"/>
</dbReference>
<protein>
    <submittedName>
        <fullName evidence="1">DUF2789 domain-containing protein</fullName>
    </submittedName>
</protein>
<evidence type="ECO:0000313" key="1">
    <source>
        <dbReference type="EMBL" id="MDD1783772.1"/>
    </source>
</evidence>
<dbReference type="Gene3D" id="1.10.10.1130">
    <property type="entry name" value="Uncharacterised protein PF10982, DUF2789"/>
    <property type="match status" value="1"/>
</dbReference>
<sequence>MEVFNHNLESLFQQLGLPSDKSSIDTFIDTHALEDGDDLTQASFWSVSQKQFLTEAKLQDADWVEQIDMLDTLLRKS</sequence>
<gene>
    <name evidence="1" type="ORF">LRP49_21570</name>
</gene>
<organism evidence="1 2">
    <name type="scientific">Enterovibrio qingdaonensis</name>
    <dbReference type="NCBI Taxonomy" id="2899818"/>
    <lineage>
        <taxon>Bacteria</taxon>
        <taxon>Pseudomonadati</taxon>
        <taxon>Pseudomonadota</taxon>
        <taxon>Gammaproteobacteria</taxon>
        <taxon>Vibrionales</taxon>
        <taxon>Vibrionaceae</taxon>
        <taxon>Enterovibrio</taxon>
    </lineage>
</organism>
<comment type="caution">
    <text evidence="1">The sequence shown here is derived from an EMBL/GenBank/DDBJ whole genome shotgun (WGS) entry which is preliminary data.</text>
</comment>
<reference evidence="1" key="1">
    <citation type="submission" date="2021-12" db="EMBL/GenBank/DDBJ databases">
        <title>Enterovibrio ZSDZ35 sp. nov. and Enterovibrio ZSDZ42 sp. nov., isolated from coastal seawater in Qingdao.</title>
        <authorList>
            <person name="Zhang P."/>
        </authorList>
    </citation>
    <scope>NUCLEOTIDE SEQUENCE</scope>
    <source>
        <strain evidence="1">ZSDZ35</strain>
    </source>
</reference>
<dbReference type="RefSeq" id="WP_274144876.1">
    <property type="nucleotide sequence ID" value="NZ_JAJUBB010000023.1"/>
</dbReference>
<dbReference type="Proteomes" id="UP001149821">
    <property type="component" value="Unassembled WGS sequence"/>
</dbReference>
<name>A0ABT5QS09_9GAMM</name>
<evidence type="ECO:0000313" key="2">
    <source>
        <dbReference type="Proteomes" id="UP001149821"/>
    </source>
</evidence>
<keyword evidence="2" id="KW-1185">Reference proteome</keyword>
<accession>A0ABT5QS09</accession>